<dbReference type="AlphaFoldDB" id="A0A1I0IC44"/>
<dbReference type="Gene3D" id="3.30.1370.60">
    <property type="entry name" value="Hypothetical oxidoreductase yiak, domain 2"/>
    <property type="match status" value="1"/>
</dbReference>
<reference evidence="3" key="1">
    <citation type="submission" date="2016-10" db="EMBL/GenBank/DDBJ databases">
        <authorList>
            <person name="Varghese N."/>
            <person name="Submissions S."/>
        </authorList>
    </citation>
    <scope>NUCLEOTIDE SEQUENCE [LARGE SCALE GENOMIC DNA]</scope>
    <source>
        <strain evidence="3">NLAE-zl-G277</strain>
    </source>
</reference>
<gene>
    <name evidence="2" type="ORF">SAMN05216313_12097</name>
</gene>
<dbReference type="Pfam" id="PF02615">
    <property type="entry name" value="Ldh_2"/>
    <property type="match status" value="1"/>
</dbReference>
<name>A0A1I0IC44_9FIRM</name>
<dbReference type="Proteomes" id="UP000198508">
    <property type="component" value="Unassembled WGS sequence"/>
</dbReference>
<dbReference type="SUPFAM" id="SSF89733">
    <property type="entry name" value="L-sulfolactate dehydrogenase-like"/>
    <property type="match status" value="1"/>
</dbReference>
<dbReference type="GO" id="GO:0016491">
    <property type="term" value="F:oxidoreductase activity"/>
    <property type="evidence" value="ECO:0007669"/>
    <property type="project" value="UniProtKB-KW"/>
</dbReference>
<dbReference type="PANTHER" id="PTHR11091:SF3">
    <property type="entry name" value="2,3-DIKETO-L-GULONATE REDUCTASE"/>
    <property type="match status" value="1"/>
</dbReference>
<protein>
    <submittedName>
        <fullName evidence="2">3-dehydro-L-gulonate 2-dehydrogenase</fullName>
    </submittedName>
</protein>
<dbReference type="InterPro" id="IPR043144">
    <property type="entry name" value="Mal/L-sulf/L-lact_DH-like_ah"/>
</dbReference>
<dbReference type="InterPro" id="IPR003767">
    <property type="entry name" value="Malate/L-lactate_DH-like"/>
</dbReference>
<keyword evidence="3" id="KW-1185">Reference proteome</keyword>
<dbReference type="RefSeq" id="WP_092366847.1">
    <property type="nucleotide sequence ID" value="NZ_CAJJSN010000002.1"/>
</dbReference>
<accession>A0A1I0IC44</accession>
<keyword evidence="1" id="KW-0560">Oxidoreductase</keyword>
<dbReference type="STRING" id="460384.SAMN05216313_12097"/>
<organism evidence="2 3">
    <name type="scientific">Enterocloster lavalensis</name>
    <dbReference type="NCBI Taxonomy" id="460384"/>
    <lineage>
        <taxon>Bacteria</taxon>
        <taxon>Bacillati</taxon>
        <taxon>Bacillota</taxon>
        <taxon>Clostridia</taxon>
        <taxon>Lachnospirales</taxon>
        <taxon>Lachnospiraceae</taxon>
        <taxon>Enterocloster</taxon>
    </lineage>
</organism>
<dbReference type="InterPro" id="IPR036111">
    <property type="entry name" value="Mal/L-sulfo/L-lacto_DH-like_sf"/>
</dbReference>
<dbReference type="Gene3D" id="1.10.1530.10">
    <property type="match status" value="1"/>
</dbReference>
<evidence type="ECO:0000256" key="1">
    <source>
        <dbReference type="ARBA" id="ARBA00023002"/>
    </source>
</evidence>
<evidence type="ECO:0000313" key="3">
    <source>
        <dbReference type="Proteomes" id="UP000198508"/>
    </source>
</evidence>
<dbReference type="EMBL" id="FOIM01000020">
    <property type="protein sequence ID" value="SET94412.1"/>
    <property type="molecule type" value="Genomic_DNA"/>
</dbReference>
<sequence length="337" mass="36658">MGTVRLPFEEVEACLCQVLAGRGCPEKKAEKVAHEMARNSLEGVYTHGINRFARLIRNIDEGIVRPGAEPEVTVRMGAMEQVDGHLGLGITNAWFAMEEAVKLAKSYGIGLVALRNTNHWMRAATYGYQACDEGMAAVCFTNTMPNMPTWGAVDSRIGNNPLVFAFPRREGHLITDMAMSQFSYGALELARLQGRQMAIDAGFDTAGNLTRDPDSVIKSQRILPTGYWKGAALSFMLDIFAGVLSDGNTVSEVGRLAGDEHGVSQVFIAVDYRNLVTQEAAERIVEGAVKDLLASEKAQGTDRIIYTGQLTLECRADNLKNGIPVDEGVWSGILSLL</sequence>
<dbReference type="PANTHER" id="PTHR11091">
    <property type="entry name" value="OXIDOREDUCTASE-RELATED"/>
    <property type="match status" value="1"/>
</dbReference>
<proteinExistence type="predicted"/>
<evidence type="ECO:0000313" key="2">
    <source>
        <dbReference type="EMBL" id="SET94412.1"/>
    </source>
</evidence>
<dbReference type="NCBIfam" id="NF009750">
    <property type="entry name" value="PRK13260.1"/>
    <property type="match status" value="1"/>
</dbReference>
<dbReference type="InterPro" id="IPR043143">
    <property type="entry name" value="Mal/L-sulf/L-lact_DH-like_NADP"/>
</dbReference>